<evidence type="ECO:0000313" key="4">
    <source>
        <dbReference type="Proteomes" id="UP000093226"/>
    </source>
</evidence>
<organism evidence="3 4">
    <name type="scientific">Flavobacterium glycines</name>
    <dbReference type="NCBI Taxonomy" id="551990"/>
    <lineage>
        <taxon>Bacteria</taxon>
        <taxon>Pseudomonadati</taxon>
        <taxon>Bacteroidota</taxon>
        <taxon>Flavobacteriia</taxon>
        <taxon>Flavobacteriales</taxon>
        <taxon>Flavobacteriaceae</taxon>
        <taxon>Flavobacterium</taxon>
    </lineage>
</organism>
<evidence type="ECO:0000313" key="3">
    <source>
        <dbReference type="EMBL" id="OCB73154.1"/>
    </source>
</evidence>
<feature type="domain" description="CAAX prenyl protease 2/Lysostaphin resistance protein A-like" evidence="2">
    <location>
        <begin position="139"/>
        <end position="235"/>
    </location>
</feature>
<comment type="caution">
    <text evidence="3">The sequence shown here is derived from an EMBL/GenBank/DDBJ whole genome shotgun (WGS) entry which is preliminary data.</text>
</comment>
<accession>A0A1B9DU01</accession>
<keyword evidence="1" id="KW-0472">Membrane</keyword>
<gene>
    <name evidence="3" type="ORF">FBGL_03700</name>
</gene>
<dbReference type="Pfam" id="PF02517">
    <property type="entry name" value="Rce1-like"/>
    <property type="match status" value="1"/>
</dbReference>
<protein>
    <recommendedName>
        <fullName evidence="2">CAAX prenyl protease 2/Lysostaphin resistance protein A-like domain-containing protein</fullName>
    </recommendedName>
</protein>
<evidence type="ECO:0000256" key="1">
    <source>
        <dbReference type="SAM" id="Phobius"/>
    </source>
</evidence>
<dbReference type="InterPro" id="IPR003675">
    <property type="entry name" value="Rce1/LyrA-like_dom"/>
</dbReference>
<keyword evidence="1" id="KW-0812">Transmembrane</keyword>
<dbReference type="OrthoDB" id="1343158at2"/>
<dbReference type="GO" id="GO:0004175">
    <property type="term" value="F:endopeptidase activity"/>
    <property type="evidence" value="ECO:0007669"/>
    <property type="project" value="UniProtKB-ARBA"/>
</dbReference>
<dbReference type="Proteomes" id="UP000093226">
    <property type="component" value="Unassembled WGS sequence"/>
</dbReference>
<evidence type="ECO:0000259" key="2">
    <source>
        <dbReference type="Pfam" id="PF02517"/>
    </source>
</evidence>
<feature type="transmembrane region" description="Helical" evidence="1">
    <location>
        <begin position="135"/>
        <end position="154"/>
    </location>
</feature>
<reference evidence="4" key="1">
    <citation type="submission" date="2016-03" db="EMBL/GenBank/DDBJ databases">
        <title>Draft genome sequence of Paenibacillus glacialis DSM 22343.</title>
        <authorList>
            <person name="Shin S.-K."/>
            <person name="Yi H."/>
        </authorList>
    </citation>
    <scope>NUCLEOTIDE SEQUENCE [LARGE SCALE GENOMIC DNA]</scope>
    <source>
        <strain evidence="4">NBRC 105008</strain>
    </source>
</reference>
<proteinExistence type="predicted"/>
<dbReference type="EMBL" id="LVEO01000006">
    <property type="protein sequence ID" value="OCB73154.1"/>
    <property type="molecule type" value="Genomic_DNA"/>
</dbReference>
<feature type="transmembrane region" description="Helical" evidence="1">
    <location>
        <begin position="198"/>
        <end position="215"/>
    </location>
</feature>
<dbReference type="GO" id="GO:0080120">
    <property type="term" value="P:CAAX-box protein maturation"/>
    <property type="evidence" value="ECO:0007669"/>
    <property type="project" value="UniProtKB-ARBA"/>
</dbReference>
<keyword evidence="1" id="KW-1133">Transmembrane helix</keyword>
<sequence>MVAPINSFSSNFQFDYYKKISKTLKNLMKTSETIIVSPNVKKKLFDTLICSFEIVIFGYFINYSFPYKIIAFVALSHTSFIISRNINHQLISFAQLFKNTFKTRTIIYLIIGIQMGLAAAMYYRGSNTMPVLPNLIKPFSIIAVSIGITEELFFRGFIQTQLNRINTYWAILFAAFTHTAYKTSLFISPATIIPHENIPFFMIASFIAFIILGILKQQSKNLLPSIIAHAAFDLVVYAEITQAPWWVW</sequence>
<name>A0A1B9DU01_9FLAO</name>
<dbReference type="AlphaFoldDB" id="A0A1B9DU01"/>
<feature type="transmembrane region" description="Helical" evidence="1">
    <location>
        <begin position="166"/>
        <end position="192"/>
    </location>
</feature>
<feature type="transmembrane region" description="Helical" evidence="1">
    <location>
        <begin position="106"/>
        <end position="123"/>
    </location>
</feature>
<dbReference type="STRING" id="551990.SAMN05192550_3242"/>